<evidence type="ECO:0000256" key="9">
    <source>
        <dbReference type="HAMAP-Rule" id="MF_00100"/>
    </source>
</evidence>
<evidence type="ECO:0000256" key="6">
    <source>
        <dbReference type="ARBA" id="ARBA00022741"/>
    </source>
</evidence>
<keyword evidence="7 9" id="KW-0648">Protein biosynthesis</keyword>
<feature type="domain" description="Tr-type G" evidence="13">
    <location>
        <begin position="438"/>
        <end position="608"/>
    </location>
</feature>
<sequence length="939" mass="103315">MAGQEKIRINKVLKEFNIGLSTLVEFLNKKGFEVDSNPGAQITSEEYELIKKEYAKDQRIKEESAKIAIKVNEITKMGNSRQEPDEEPVEEVIIKTSTIGHPSSPEPAITEKKDEPEPAPAPKPQPESVHNTEPESVKEPEPAKAPAPEPAPVKEPTTAPAEDGHKSNNGPKILGKIDLNKKPAPHKPAAPAPAPAPEPKAKEITSREEKAPEKHEVEHIETRVEKLTGPVISGKIDLSAFEKKHTPGGDKNGHRKRERIKQGEKVDITKADGVNQKSRNKKGGAADQNKDRKNRKEKPKPVRVEIDEDLIQKQIKETYARMTEGKGKTKSSKHKREKRELISQKMEEARELQQLESKILKMTEFVTVNDLAIMMGTPVTKVIEACMNLGLMVSINQRLDADALVLVAEEFGYQVQFVSADEEEEIHDEVDDPKDLVERPPIITVMGHVDHGKTSLLDYIRKSNVIAGEAGGITQHIGAYNVKMPDGRRITFLDTPGHEAFTAMRARGAKITDLVIIIVAADDAIMPQTIEAINHAQAAGVPMIFAINKIDKPGANPDRIREQLANMNILVEDWGGKYQCQEISAKKGTNVDKLLEKVLLEADLLELKANPKRMAKGTVIESSLDKGRGYLATVLVQNGTLHVGDIVLSGSYYGRVKAMFNERGQKVEEADPSTPVSVLGLNGAPTAGEVFNVMDDEREAKDLANKREQLLRIQGLRTQKHITLEEIGRRIAIGNFKELNIIVKGDVDGSIEALSDSLIKLSTEEIHVDVIHKAVGAISESDVLLAAASNAIIIGFQVRPSASARRLAEKEEIEIRLYSVIYDAINEVKSGIEGMLAPEEKEEVTATAEVRETFRISKVGTIAGCMVKEGKITRSSKVRVIRDGIVVYTGALGSLKRFKDDVKEVAAGMDCGLNIDGYNDIKVGDTIEAYQIVEVKRKL</sequence>
<dbReference type="FunFam" id="2.40.30.10:FF:000007">
    <property type="entry name" value="Translation initiation factor IF-2"/>
    <property type="match status" value="1"/>
</dbReference>
<dbReference type="Pfam" id="PF04760">
    <property type="entry name" value="IF2_N"/>
    <property type="match status" value="1"/>
</dbReference>
<dbReference type="PROSITE" id="PS01176">
    <property type="entry name" value="IF2"/>
    <property type="match status" value="1"/>
</dbReference>
<dbReference type="CDD" id="cd01887">
    <property type="entry name" value="IF2_eIF5B"/>
    <property type="match status" value="1"/>
</dbReference>
<keyword evidence="6 9" id="KW-0547">Nucleotide-binding</keyword>
<evidence type="ECO:0000313" key="15">
    <source>
        <dbReference type="Proteomes" id="UP000824115"/>
    </source>
</evidence>
<dbReference type="Pfam" id="PF03144">
    <property type="entry name" value="GTP_EFTU_D2"/>
    <property type="match status" value="1"/>
</dbReference>
<dbReference type="InterPro" id="IPR036925">
    <property type="entry name" value="TIF_IF2_dom3_sf"/>
</dbReference>
<evidence type="ECO:0000256" key="7">
    <source>
        <dbReference type="ARBA" id="ARBA00022917"/>
    </source>
</evidence>
<evidence type="ECO:0000256" key="11">
    <source>
        <dbReference type="RuleBase" id="RU000645"/>
    </source>
</evidence>
<gene>
    <name evidence="9 14" type="primary">infB</name>
    <name evidence="14" type="ORF">IAC04_03760</name>
</gene>
<dbReference type="FunFam" id="2.40.30.10:FF:000008">
    <property type="entry name" value="Translation initiation factor IF-2"/>
    <property type="match status" value="1"/>
</dbReference>
<evidence type="ECO:0000256" key="12">
    <source>
        <dbReference type="SAM" id="MobiDB-lite"/>
    </source>
</evidence>
<evidence type="ECO:0000256" key="10">
    <source>
        <dbReference type="RuleBase" id="RU000644"/>
    </source>
</evidence>
<feature type="compositionally biased region" description="Basic and acidic residues" evidence="12">
    <location>
        <begin position="240"/>
        <end position="252"/>
    </location>
</feature>
<evidence type="ECO:0000256" key="8">
    <source>
        <dbReference type="ARBA" id="ARBA00023134"/>
    </source>
</evidence>
<keyword evidence="4 9" id="KW-0963">Cytoplasm</keyword>
<dbReference type="SUPFAM" id="SSF52540">
    <property type="entry name" value="P-loop containing nucleoside triphosphate hydrolases"/>
    <property type="match status" value="1"/>
</dbReference>
<dbReference type="InterPro" id="IPR027417">
    <property type="entry name" value="P-loop_NTPase"/>
</dbReference>
<dbReference type="Pfam" id="PF11987">
    <property type="entry name" value="IF-2"/>
    <property type="match status" value="1"/>
</dbReference>
<dbReference type="AlphaFoldDB" id="A0A9D2GQ95"/>
<keyword evidence="5 9" id="KW-0396">Initiation factor</keyword>
<feature type="region of interest" description="Disordered" evidence="12">
    <location>
        <begin position="75"/>
        <end position="303"/>
    </location>
</feature>
<comment type="subcellular location">
    <subcellularLocation>
        <location evidence="1 9 11">Cytoplasm</location>
    </subcellularLocation>
</comment>
<feature type="compositionally biased region" description="Basic and acidic residues" evidence="12">
    <location>
        <begin position="199"/>
        <end position="226"/>
    </location>
</feature>
<evidence type="ECO:0000256" key="1">
    <source>
        <dbReference type="ARBA" id="ARBA00004496"/>
    </source>
</evidence>
<reference evidence="14" key="2">
    <citation type="submission" date="2021-04" db="EMBL/GenBank/DDBJ databases">
        <authorList>
            <person name="Gilroy R."/>
        </authorList>
    </citation>
    <scope>NUCLEOTIDE SEQUENCE</scope>
    <source>
        <strain evidence="14">Gambia16-554</strain>
    </source>
</reference>
<dbReference type="InterPro" id="IPR000178">
    <property type="entry name" value="TF_IF2_bacterial-like"/>
</dbReference>
<evidence type="ECO:0000256" key="5">
    <source>
        <dbReference type="ARBA" id="ARBA00022540"/>
    </source>
</evidence>
<name>A0A9D2GQ95_9BACT</name>
<evidence type="ECO:0000256" key="2">
    <source>
        <dbReference type="ARBA" id="ARBA00007733"/>
    </source>
</evidence>
<dbReference type="PROSITE" id="PS51722">
    <property type="entry name" value="G_TR_2"/>
    <property type="match status" value="1"/>
</dbReference>
<feature type="binding site" evidence="9">
    <location>
        <begin position="494"/>
        <end position="498"/>
    </location>
    <ligand>
        <name>GTP</name>
        <dbReference type="ChEBI" id="CHEBI:37565"/>
    </ligand>
</feature>
<accession>A0A9D2GQ95</accession>
<dbReference type="GO" id="GO:0005525">
    <property type="term" value="F:GTP binding"/>
    <property type="evidence" value="ECO:0007669"/>
    <property type="project" value="UniProtKB-KW"/>
</dbReference>
<comment type="function">
    <text evidence="9 10">One of the essential components for the initiation of protein synthesis. Protects formylmethionyl-tRNA from spontaneous hydrolysis and promotes its binding to the 30S ribosomal subunits. Also involved in the hydrolysis of GTP during the formation of the 70S ribosomal complex.</text>
</comment>
<proteinExistence type="inferred from homology"/>
<dbReference type="PANTHER" id="PTHR43381">
    <property type="entry name" value="TRANSLATION INITIATION FACTOR IF-2-RELATED"/>
    <property type="match status" value="1"/>
</dbReference>
<dbReference type="InterPro" id="IPR005225">
    <property type="entry name" value="Small_GTP-bd"/>
</dbReference>
<dbReference type="InterPro" id="IPR006847">
    <property type="entry name" value="IF2_N"/>
</dbReference>
<evidence type="ECO:0000256" key="3">
    <source>
        <dbReference type="ARBA" id="ARBA00020675"/>
    </source>
</evidence>
<feature type="compositionally biased region" description="Pro residues" evidence="12">
    <location>
        <begin position="143"/>
        <end position="153"/>
    </location>
</feature>
<dbReference type="Gene3D" id="3.40.50.10050">
    <property type="entry name" value="Translation initiation factor IF- 2, domain 3"/>
    <property type="match status" value="1"/>
</dbReference>
<dbReference type="GO" id="GO:0005737">
    <property type="term" value="C:cytoplasm"/>
    <property type="evidence" value="ECO:0007669"/>
    <property type="project" value="UniProtKB-SubCell"/>
</dbReference>
<comment type="caution">
    <text evidence="9">Lacks conserved residue(s) required for the propagation of feature annotation.</text>
</comment>
<protein>
    <recommendedName>
        <fullName evidence="3 9">Translation initiation factor IF-2</fullName>
    </recommendedName>
</protein>
<dbReference type="InterPro" id="IPR044145">
    <property type="entry name" value="IF2_II"/>
</dbReference>
<dbReference type="InterPro" id="IPR053905">
    <property type="entry name" value="EF-G-like_DII"/>
</dbReference>
<organism evidence="14 15">
    <name type="scientific">Candidatus Coprenecus stercoravium</name>
    <dbReference type="NCBI Taxonomy" id="2840735"/>
    <lineage>
        <taxon>Bacteria</taxon>
        <taxon>Pseudomonadati</taxon>
        <taxon>Bacteroidota</taxon>
        <taxon>Bacteroidia</taxon>
        <taxon>Bacteroidales</taxon>
        <taxon>Rikenellaceae</taxon>
        <taxon>Rikenellaceae incertae sedis</taxon>
        <taxon>Candidatus Coprenecus</taxon>
    </lineage>
</organism>
<dbReference type="InterPro" id="IPR015760">
    <property type="entry name" value="TIF_IF2"/>
</dbReference>
<feature type="compositionally biased region" description="Basic and acidic residues" evidence="12">
    <location>
        <begin position="130"/>
        <end position="142"/>
    </location>
</feature>
<dbReference type="NCBIfam" id="TIGR00487">
    <property type="entry name" value="IF-2"/>
    <property type="match status" value="1"/>
</dbReference>
<dbReference type="CDD" id="cd03702">
    <property type="entry name" value="IF2_mtIF2_II"/>
    <property type="match status" value="1"/>
</dbReference>
<dbReference type="NCBIfam" id="TIGR00231">
    <property type="entry name" value="small_GTP"/>
    <property type="match status" value="1"/>
</dbReference>
<dbReference type="PANTHER" id="PTHR43381:SF5">
    <property type="entry name" value="TR-TYPE G DOMAIN-CONTAINING PROTEIN"/>
    <property type="match status" value="1"/>
</dbReference>
<dbReference type="Gene3D" id="3.40.50.300">
    <property type="entry name" value="P-loop containing nucleotide triphosphate hydrolases"/>
    <property type="match status" value="1"/>
</dbReference>
<dbReference type="InterPro" id="IPR023115">
    <property type="entry name" value="TIF_IF2_dom3"/>
</dbReference>
<feature type="binding site" evidence="9">
    <location>
        <begin position="447"/>
        <end position="454"/>
    </location>
    <ligand>
        <name>GTP</name>
        <dbReference type="ChEBI" id="CHEBI:37565"/>
    </ligand>
</feature>
<reference evidence="14" key="1">
    <citation type="journal article" date="2021" name="PeerJ">
        <title>Extensive microbial diversity within the chicken gut microbiome revealed by metagenomics and culture.</title>
        <authorList>
            <person name="Gilroy R."/>
            <person name="Ravi A."/>
            <person name="Getino M."/>
            <person name="Pursley I."/>
            <person name="Horton D.L."/>
            <person name="Alikhan N.F."/>
            <person name="Baker D."/>
            <person name="Gharbi K."/>
            <person name="Hall N."/>
            <person name="Watson M."/>
            <person name="Adriaenssens E.M."/>
            <person name="Foster-Nyarko E."/>
            <person name="Jarju S."/>
            <person name="Secka A."/>
            <person name="Antonio M."/>
            <person name="Oren A."/>
            <person name="Chaudhuri R.R."/>
            <person name="La Ragione R."/>
            <person name="Hildebrand F."/>
            <person name="Pallen M.J."/>
        </authorList>
    </citation>
    <scope>NUCLEOTIDE SEQUENCE</scope>
    <source>
        <strain evidence="14">Gambia16-554</strain>
    </source>
</reference>
<feature type="binding site" evidence="9">
    <location>
        <begin position="548"/>
        <end position="551"/>
    </location>
    <ligand>
        <name>GTP</name>
        <dbReference type="ChEBI" id="CHEBI:37565"/>
    </ligand>
</feature>
<dbReference type="Pfam" id="PF22042">
    <property type="entry name" value="EF-G_D2"/>
    <property type="match status" value="1"/>
</dbReference>
<dbReference type="HAMAP" id="MF_00100_B">
    <property type="entry name" value="IF_2_B"/>
    <property type="match status" value="1"/>
</dbReference>
<dbReference type="InterPro" id="IPR000795">
    <property type="entry name" value="T_Tr_GTP-bd_dom"/>
</dbReference>
<dbReference type="InterPro" id="IPR004161">
    <property type="entry name" value="EFTu-like_2"/>
</dbReference>
<dbReference type="Proteomes" id="UP000824115">
    <property type="component" value="Unassembled WGS sequence"/>
</dbReference>
<evidence type="ECO:0000256" key="4">
    <source>
        <dbReference type="ARBA" id="ARBA00022490"/>
    </source>
</evidence>
<dbReference type="Gene3D" id="2.40.30.10">
    <property type="entry name" value="Translation factors"/>
    <property type="match status" value="2"/>
</dbReference>
<dbReference type="SUPFAM" id="SSF50447">
    <property type="entry name" value="Translation proteins"/>
    <property type="match status" value="2"/>
</dbReference>
<dbReference type="FunFam" id="3.40.50.10050:FF:000001">
    <property type="entry name" value="Translation initiation factor IF-2"/>
    <property type="match status" value="1"/>
</dbReference>
<feature type="compositionally biased region" description="Pro residues" evidence="12">
    <location>
        <begin position="186"/>
        <end position="198"/>
    </location>
</feature>
<dbReference type="GO" id="GO:0003743">
    <property type="term" value="F:translation initiation factor activity"/>
    <property type="evidence" value="ECO:0007669"/>
    <property type="project" value="UniProtKB-UniRule"/>
</dbReference>
<dbReference type="EMBL" id="DXAW01000074">
    <property type="protein sequence ID" value="HIZ85588.1"/>
    <property type="molecule type" value="Genomic_DNA"/>
</dbReference>
<comment type="similarity">
    <text evidence="2 9 10">Belongs to the TRAFAC class translation factor GTPase superfamily. Classic translation factor GTPase family. IF-2 subfamily.</text>
</comment>
<keyword evidence="8 9" id="KW-0342">GTP-binding</keyword>
<dbReference type="InterPro" id="IPR009000">
    <property type="entry name" value="Transl_B-barrel_sf"/>
</dbReference>
<dbReference type="Pfam" id="PF00009">
    <property type="entry name" value="GTP_EFTU"/>
    <property type="match status" value="1"/>
</dbReference>
<evidence type="ECO:0000313" key="14">
    <source>
        <dbReference type="EMBL" id="HIZ85588.1"/>
    </source>
</evidence>
<dbReference type="CDD" id="cd03692">
    <property type="entry name" value="mtIF2_IVc"/>
    <property type="match status" value="1"/>
</dbReference>
<feature type="compositionally biased region" description="Basic and acidic residues" evidence="12">
    <location>
        <begin position="260"/>
        <end position="270"/>
    </location>
</feature>
<dbReference type="GO" id="GO:0003924">
    <property type="term" value="F:GTPase activity"/>
    <property type="evidence" value="ECO:0007669"/>
    <property type="project" value="UniProtKB-UniRule"/>
</dbReference>
<comment type="caution">
    <text evidence="14">The sequence shown here is derived from an EMBL/GenBank/DDBJ whole genome shotgun (WGS) entry which is preliminary data.</text>
</comment>
<dbReference type="SUPFAM" id="SSF52156">
    <property type="entry name" value="Initiation factor IF2/eIF5b, domain 3"/>
    <property type="match status" value="1"/>
</dbReference>
<evidence type="ECO:0000259" key="13">
    <source>
        <dbReference type="PROSITE" id="PS51722"/>
    </source>
</evidence>
<dbReference type="FunFam" id="3.40.50.300:FF:000019">
    <property type="entry name" value="Translation initiation factor IF-2"/>
    <property type="match status" value="1"/>
</dbReference>